<dbReference type="EMBL" id="CP021748">
    <property type="protein sequence ID" value="ARX88392.1"/>
    <property type="molecule type" value="Genomic_DNA"/>
</dbReference>
<dbReference type="KEGG" id="salf:SMD44_07879"/>
<dbReference type="InterPro" id="IPR023346">
    <property type="entry name" value="Lysozyme-like_dom_sf"/>
</dbReference>
<evidence type="ECO:0000313" key="1">
    <source>
        <dbReference type="EMBL" id="ARX88392.1"/>
    </source>
</evidence>
<protein>
    <submittedName>
        <fullName evidence="1">Uncharacterized protein</fullName>
    </submittedName>
</protein>
<dbReference type="SUPFAM" id="SSF53955">
    <property type="entry name" value="Lysozyme-like"/>
    <property type="match status" value="1"/>
</dbReference>
<dbReference type="AlphaFoldDB" id="A0A1Z1WPZ1"/>
<dbReference type="STRING" id="67267.GCA_000716675_01828"/>
<accession>A0A1Z1WPZ1</accession>
<keyword evidence="2" id="KW-1185">Reference proteome</keyword>
<dbReference type="Gene3D" id="1.20.141.10">
    <property type="entry name" value="Chitosanase, subunit A, domain 1"/>
    <property type="match status" value="1"/>
</dbReference>
<organism evidence="1 2">
    <name type="scientific">Streptomyces alboflavus</name>
    <dbReference type="NCBI Taxonomy" id="67267"/>
    <lineage>
        <taxon>Bacteria</taxon>
        <taxon>Bacillati</taxon>
        <taxon>Actinomycetota</taxon>
        <taxon>Actinomycetes</taxon>
        <taxon>Kitasatosporales</taxon>
        <taxon>Streptomycetaceae</taxon>
        <taxon>Streptomyces</taxon>
    </lineage>
</organism>
<proteinExistence type="predicted"/>
<dbReference type="GO" id="GO:0005576">
    <property type="term" value="C:extracellular region"/>
    <property type="evidence" value="ECO:0007669"/>
    <property type="project" value="InterPro"/>
</dbReference>
<sequence>MFREVQDAQVDDRYFTPALRAADKVGLRSPLAVAELYDASIQHGNGSDGDGLPALVRRTTAQAGTPAEAGEKAWLDAFFDVRVHDLTHPVNADTADEWRTSVDRVEAVRRLAESGHQDLDGPFTVTAFGSRYSIR</sequence>
<name>A0A1Z1WPZ1_9ACTN</name>
<dbReference type="eggNOG" id="COG3409">
    <property type="taxonomic scope" value="Bacteria"/>
</dbReference>
<evidence type="ECO:0000313" key="2">
    <source>
        <dbReference type="Proteomes" id="UP000195880"/>
    </source>
</evidence>
<dbReference type="GO" id="GO:0005975">
    <property type="term" value="P:carbohydrate metabolic process"/>
    <property type="evidence" value="ECO:0007669"/>
    <property type="project" value="InterPro"/>
</dbReference>
<dbReference type="GO" id="GO:0016977">
    <property type="term" value="F:chitosanase activity"/>
    <property type="evidence" value="ECO:0007669"/>
    <property type="project" value="InterPro"/>
</dbReference>
<dbReference type="InterPro" id="IPR000400">
    <property type="entry name" value="Glyco_hydro_46"/>
</dbReference>
<reference evidence="1 2" key="1">
    <citation type="submission" date="2017-05" db="EMBL/GenBank/DDBJ databases">
        <title>Streptomyces alboflavus Genome sequencing and assembly.</title>
        <authorList>
            <person name="Wang Y."/>
            <person name="Du B."/>
            <person name="Ding Y."/>
            <person name="Liu H."/>
            <person name="Hou Q."/>
            <person name="Liu K."/>
            <person name="Wang C."/>
            <person name="Yao L."/>
        </authorList>
    </citation>
    <scope>NUCLEOTIDE SEQUENCE [LARGE SCALE GENOMIC DNA]</scope>
    <source>
        <strain evidence="1 2">MDJK44</strain>
    </source>
</reference>
<dbReference type="Proteomes" id="UP000195880">
    <property type="component" value="Chromosome"/>
</dbReference>
<dbReference type="Pfam" id="PF01374">
    <property type="entry name" value="Glyco_hydro_46"/>
    <property type="match status" value="1"/>
</dbReference>
<gene>
    <name evidence="1" type="ORF">SMD44_07879</name>
</gene>